<dbReference type="Proteomes" id="UP000694864">
    <property type="component" value="Chromosome 9"/>
</dbReference>
<reference evidence="1" key="1">
    <citation type="journal article" date="2014" name="Nat. Commun.">
        <title>The emerging biofuel crop Camelina sativa retains a highly undifferentiated hexaploid genome structure.</title>
        <authorList>
            <person name="Kagale S."/>
            <person name="Koh C."/>
            <person name="Nixon J."/>
            <person name="Bollina V."/>
            <person name="Clarke W.E."/>
            <person name="Tuteja R."/>
            <person name="Spillane C."/>
            <person name="Robinson S.J."/>
            <person name="Links M.G."/>
            <person name="Clarke C."/>
            <person name="Higgins E.E."/>
            <person name="Huebert T."/>
            <person name="Sharpe A.G."/>
            <person name="Parkin I.A."/>
        </authorList>
    </citation>
    <scope>NUCLEOTIDE SEQUENCE [LARGE SCALE GENOMIC DNA]</scope>
    <source>
        <strain evidence="1">cv. DH55</strain>
    </source>
</reference>
<organism evidence="1 2">
    <name type="scientific">Camelina sativa</name>
    <name type="common">False flax</name>
    <name type="synonym">Myagrum sativum</name>
    <dbReference type="NCBI Taxonomy" id="90675"/>
    <lineage>
        <taxon>Eukaryota</taxon>
        <taxon>Viridiplantae</taxon>
        <taxon>Streptophyta</taxon>
        <taxon>Embryophyta</taxon>
        <taxon>Tracheophyta</taxon>
        <taxon>Spermatophyta</taxon>
        <taxon>Magnoliopsida</taxon>
        <taxon>eudicotyledons</taxon>
        <taxon>Gunneridae</taxon>
        <taxon>Pentapetalae</taxon>
        <taxon>rosids</taxon>
        <taxon>malvids</taxon>
        <taxon>Brassicales</taxon>
        <taxon>Brassicaceae</taxon>
        <taxon>Camelineae</taxon>
        <taxon>Camelina</taxon>
    </lineage>
</organism>
<accession>A0ABM0TNS1</accession>
<sequence>MKLISILEVNLICSRSKMVLKDGQVSQQNLSSHLRVSSQPREKVVLFSHCQTVAGLGLHASTTAANLSKEKVNCDVSLSFFSLAIVCCVVSEGFQYHLLLWPACVPNKQNQIRKSVNWCSCAFFPIGSETVCDGADLGFLYNGHEKRFFLLFSIV</sequence>
<dbReference type="RefSeq" id="XP_010429042.1">
    <property type="nucleotide sequence ID" value="XM_010430740.2"/>
</dbReference>
<proteinExistence type="predicted"/>
<evidence type="ECO:0000313" key="2">
    <source>
        <dbReference type="RefSeq" id="XP_010429042.1"/>
    </source>
</evidence>
<evidence type="ECO:0000313" key="1">
    <source>
        <dbReference type="Proteomes" id="UP000694864"/>
    </source>
</evidence>
<gene>
    <name evidence="2" type="primary">LOC104713586</name>
</gene>
<dbReference type="GeneID" id="104713586"/>
<reference evidence="2" key="2">
    <citation type="submission" date="2025-08" db="UniProtKB">
        <authorList>
            <consortium name="RefSeq"/>
        </authorList>
    </citation>
    <scope>IDENTIFICATION</scope>
    <source>
        <tissue evidence="2">Leaf</tissue>
    </source>
</reference>
<name>A0ABM0TNS1_CAMSA</name>
<protein>
    <submittedName>
        <fullName evidence="2">Uncharacterized protein LOC104713586 isoform X1</fullName>
    </submittedName>
</protein>
<keyword evidence="1" id="KW-1185">Reference proteome</keyword>